<name>A0A5C5XKA6_9PLAN</name>
<evidence type="ECO:0000313" key="4">
    <source>
        <dbReference type="EMBL" id="TWT62969.1"/>
    </source>
</evidence>
<dbReference type="RefSeq" id="WP_146504769.1">
    <property type="nucleotide sequence ID" value="NZ_SJPG01000001.1"/>
</dbReference>
<dbReference type="Gene3D" id="2.60.40.790">
    <property type="match status" value="1"/>
</dbReference>
<dbReference type="OrthoDB" id="288864at2"/>
<feature type="domain" description="SHSP" evidence="3">
    <location>
        <begin position="48"/>
        <end position="161"/>
    </location>
</feature>
<sequence>MNQKCNTESTNQRFSQAVERFRTELDRLTDMAWTRGEEVLGQFRNQDSTSCDWTPAVDIVETNDTIVVFMNLPGLSSNDVELTLIGNTLEVTADLNSLTLQDHDRVIKRERPTGHLKRVVTLPCPVENDSASAQTEKGVFKVEMQKSVDNRIRKVPITQVDEPAHQTQHV</sequence>
<gene>
    <name evidence="4" type="primary">hspA_4</name>
    <name evidence="4" type="ORF">Pan54_37200</name>
</gene>
<dbReference type="Pfam" id="PF00011">
    <property type="entry name" value="HSP20"/>
    <property type="match status" value="1"/>
</dbReference>
<evidence type="ECO:0000259" key="3">
    <source>
        <dbReference type="PROSITE" id="PS01031"/>
    </source>
</evidence>
<dbReference type="EMBL" id="SJPG01000001">
    <property type="protein sequence ID" value="TWT62969.1"/>
    <property type="molecule type" value="Genomic_DNA"/>
</dbReference>
<evidence type="ECO:0000313" key="5">
    <source>
        <dbReference type="Proteomes" id="UP000316095"/>
    </source>
</evidence>
<comment type="similarity">
    <text evidence="1 2">Belongs to the small heat shock protein (HSP20) family.</text>
</comment>
<dbReference type="SUPFAM" id="SSF49764">
    <property type="entry name" value="HSP20-like chaperones"/>
    <property type="match status" value="1"/>
</dbReference>
<accession>A0A5C5XKA6</accession>
<dbReference type="InterPro" id="IPR008978">
    <property type="entry name" value="HSP20-like_chaperone"/>
</dbReference>
<dbReference type="AlphaFoldDB" id="A0A5C5XKA6"/>
<dbReference type="Proteomes" id="UP000316095">
    <property type="component" value="Unassembled WGS sequence"/>
</dbReference>
<dbReference type="CDD" id="cd06464">
    <property type="entry name" value="ACD_sHsps-like"/>
    <property type="match status" value="1"/>
</dbReference>
<comment type="caution">
    <text evidence="4">The sequence shown here is derived from an EMBL/GenBank/DDBJ whole genome shotgun (WGS) entry which is preliminary data.</text>
</comment>
<dbReference type="PROSITE" id="PS01031">
    <property type="entry name" value="SHSP"/>
    <property type="match status" value="1"/>
</dbReference>
<reference evidence="4 5" key="1">
    <citation type="submission" date="2019-02" db="EMBL/GenBank/DDBJ databases">
        <title>Deep-cultivation of Planctomycetes and their phenomic and genomic characterization uncovers novel biology.</title>
        <authorList>
            <person name="Wiegand S."/>
            <person name="Jogler M."/>
            <person name="Boedeker C."/>
            <person name="Pinto D."/>
            <person name="Vollmers J."/>
            <person name="Rivas-Marin E."/>
            <person name="Kohn T."/>
            <person name="Peeters S.H."/>
            <person name="Heuer A."/>
            <person name="Rast P."/>
            <person name="Oberbeckmann S."/>
            <person name="Bunk B."/>
            <person name="Jeske O."/>
            <person name="Meyerdierks A."/>
            <person name="Storesund J.E."/>
            <person name="Kallscheuer N."/>
            <person name="Luecker S."/>
            <person name="Lage O.M."/>
            <person name="Pohl T."/>
            <person name="Merkel B.J."/>
            <person name="Hornburger P."/>
            <person name="Mueller R.-W."/>
            <person name="Bruemmer F."/>
            <person name="Labrenz M."/>
            <person name="Spormann A.M."/>
            <person name="Op Den Camp H."/>
            <person name="Overmann J."/>
            <person name="Amann R."/>
            <person name="Jetten M.S.M."/>
            <person name="Mascher T."/>
            <person name="Medema M.H."/>
            <person name="Devos D.P."/>
            <person name="Kaster A.-K."/>
            <person name="Ovreas L."/>
            <person name="Rohde M."/>
            <person name="Galperin M.Y."/>
            <person name="Jogler C."/>
        </authorList>
    </citation>
    <scope>NUCLEOTIDE SEQUENCE [LARGE SCALE GENOMIC DNA]</scope>
    <source>
        <strain evidence="4 5">Pan54</strain>
    </source>
</reference>
<dbReference type="InterPro" id="IPR002068">
    <property type="entry name" value="A-crystallin/Hsp20_dom"/>
</dbReference>
<proteinExistence type="inferred from homology"/>
<evidence type="ECO:0000256" key="2">
    <source>
        <dbReference type="RuleBase" id="RU003616"/>
    </source>
</evidence>
<protein>
    <submittedName>
        <fullName evidence="4">Spore protein SP21</fullName>
    </submittedName>
</protein>
<organism evidence="4 5">
    <name type="scientific">Rubinisphaera italica</name>
    <dbReference type="NCBI Taxonomy" id="2527969"/>
    <lineage>
        <taxon>Bacteria</taxon>
        <taxon>Pseudomonadati</taxon>
        <taxon>Planctomycetota</taxon>
        <taxon>Planctomycetia</taxon>
        <taxon>Planctomycetales</taxon>
        <taxon>Planctomycetaceae</taxon>
        <taxon>Rubinisphaera</taxon>
    </lineage>
</organism>
<keyword evidence="5" id="KW-1185">Reference proteome</keyword>
<evidence type="ECO:0000256" key="1">
    <source>
        <dbReference type="PROSITE-ProRule" id="PRU00285"/>
    </source>
</evidence>